<evidence type="ECO:0000256" key="3">
    <source>
        <dbReference type="ARBA" id="ARBA00022741"/>
    </source>
</evidence>
<dbReference type="GO" id="GO:0005524">
    <property type="term" value="F:ATP binding"/>
    <property type="evidence" value="ECO:0007669"/>
    <property type="project" value="UniProtKB-KW"/>
</dbReference>
<organism evidence="6 7">
    <name type="scientific">Methanosarcina barkeri 3</name>
    <dbReference type="NCBI Taxonomy" id="1434107"/>
    <lineage>
        <taxon>Archaea</taxon>
        <taxon>Methanobacteriati</taxon>
        <taxon>Methanobacteriota</taxon>
        <taxon>Stenosarchaea group</taxon>
        <taxon>Methanomicrobia</taxon>
        <taxon>Methanosarcinales</taxon>
        <taxon>Methanosarcinaceae</taxon>
        <taxon>Methanosarcina</taxon>
    </lineage>
</organism>
<dbReference type="PANTHER" id="PTHR43117">
    <property type="entry name" value="OSMOPROTECTANT IMPORT ATP-BINDING PROTEIN OSMV"/>
    <property type="match status" value="1"/>
</dbReference>
<sequence>MRERNRLRTDLLHMTINELQKIMPWIEDYFSAFAIDSVHYGNEKLEDLSSILGEDYFIEMESSSLAFIDGFFLFIEQARALQQGNGSTVESLTVIPGNNKNGEKEAFSVELKKGEVTAIVGPTGSGKSRFLADIESLAQKDTPTGRKILVNGRAPDDEERFSTEGRFIAQLSQNMNFVMDLSVEEFLTLHAESRMVDEISRIVKKIYDTANILAGEPFSRETPVTELSGGQSRALMIADTALLSPASVVLIDEIENAGVDKVRSLELLVSNNKIVLISTHDPLLALSADQRLVIQNGGISKLLKTTKDEKKYLKSLEIIDSKLTLLRNQLRRGEEIDFSDFPVQINL</sequence>
<dbReference type="Proteomes" id="UP000033066">
    <property type="component" value="Chromosome"/>
</dbReference>
<keyword evidence="7" id="KW-1185">Reference proteome</keyword>
<dbReference type="STRING" id="1434107.MSBR3_1777"/>
<comment type="similarity">
    <text evidence="1">Belongs to the ABC transporter superfamily.</text>
</comment>
<gene>
    <name evidence="6" type="ORF">MSBR3_1777</name>
</gene>
<dbReference type="KEGG" id="mbak:MSBR3_1777"/>
<dbReference type="EMBL" id="CP009517">
    <property type="protein sequence ID" value="AKB82355.1"/>
    <property type="molecule type" value="Genomic_DNA"/>
</dbReference>
<evidence type="ECO:0000313" key="7">
    <source>
        <dbReference type="Proteomes" id="UP000033066"/>
    </source>
</evidence>
<dbReference type="PATRIC" id="fig|1434107.4.peg.2290"/>
<dbReference type="InterPro" id="IPR017871">
    <property type="entry name" value="ABC_transporter-like_CS"/>
</dbReference>
<dbReference type="InterPro" id="IPR027417">
    <property type="entry name" value="P-loop_NTPase"/>
</dbReference>
<dbReference type="InterPro" id="IPR003593">
    <property type="entry name" value="AAA+_ATPase"/>
</dbReference>
<evidence type="ECO:0000313" key="6">
    <source>
        <dbReference type="EMBL" id="AKB82355.1"/>
    </source>
</evidence>
<dbReference type="HOGENOM" id="CLU_072513_0_0_2"/>
<dbReference type="PROSITE" id="PS00211">
    <property type="entry name" value="ABC_TRANSPORTER_1"/>
    <property type="match status" value="1"/>
</dbReference>
<evidence type="ECO:0000256" key="1">
    <source>
        <dbReference type="ARBA" id="ARBA00005417"/>
    </source>
</evidence>
<proteinExistence type="inferred from homology"/>
<evidence type="ECO:0000256" key="4">
    <source>
        <dbReference type="ARBA" id="ARBA00022840"/>
    </source>
</evidence>
<name>A0A0E3WWN8_METBA</name>
<reference evidence="6" key="1">
    <citation type="submission" date="2014-07" db="EMBL/GenBank/DDBJ databases">
        <title>Methanogenic archaea and the global carbon cycle.</title>
        <authorList>
            <person name="Henriksen J.R."/>
            <person name="Luke J."/>
            <person name="Reinhart S."/>
            <person name="Benedict M.N."/>
            <person name="Youngblut N.D."/>
            <person name="Metcalf M.E."/>
            <person name="Whitaker R.J."/>
            <person name="Metcalf W.W."/>
        </authorList>
    </citation>
    <scope>NUCLEOTIDE SEQUENCE [LARGE SCALE GENOMIC DNA]</scope>
    <source>
        <strain evidence="6">3</strain>
    </source>
</reference>
<evidence type="ECO:0000256" key="2">
    <source>
        <dbReference type="ARBA" id="ARBA00022448"/>
    </source>
</evidence>
<dbReference type="Pfam" id="PF00005">
    <property type="entry name" value="ABC_tran"/>
    <property type="match status" value="1"/>
</dbReference>
<keyword evidence="2" id="KW-0813">Transport</keyword>
<keyword evidence="3" id="KW-0547">Nucleotide-binding</keyword>
<feature type="domain" description="ABC transporter" evidence="5">
    <location>
        <begin position="89"/>
        <end position="322"/>
    </location>
</feature>
<dbReference type="PROSITE" id="PS50893">
    <property type="entry name" value="ABC_TRANSPORTER_2"/>
    <property type="match status" value="1"/>
</dbReference>
<dbReference type="AlphaFoldDB" id="A0A0E3WWN8"/>
<dbReference type="Gene3D" id="3.40.50.300">
    <property type="entry name" value="P-loop containing nucleotide triphosphate hydrolases"/>
    <property type="match status" value="1"/>
</dbReference>
<keyword evidence="4 6" id="KW-0067">ATP-binding</keyword>
<evidence type="ECO:0000259" key="5">
    <source>
        <dbReference type="PROSITE" id="PS50893"/>
    </source>
</evidence>
<accession>A0A0E3WWN8</accession>
<dbReference type="GO" id="GO:0016887">
    <property type="term" value="F:ATP hydrolysis activity"/>
    <property type="evidence" value="ECO:0007669"/>
    <property type="project" value="InterPro"/>
</dbReference>
<dbReference type="PANTHER" id="PTHR43117:SF4">
    <property type="entry name" value="OSMOPROTECTANT IMPORT ATP-BINDING PROTEIN OSMV"/>
    <property type="match status" value="1"/>
</dbReference>
<dbReference type="InterPro" id="IPR003439">
    <property type="entry name" value="ABC_transporter-like_ATP-bd"/>
</dbReference>
<protein>
    <submittedName>
        <fullName evidence="6">ABC transporter, ATP-binding protein</fullName>
    </submittedName>
</protein>
<dbReference type="SUPFAM" id="SSF52540">
    <property type="entry name" value="P-loop containing nucleoside triphosphate hydrolases"/>
    <property type="match status" value="1"/>
</dbReference>
<dbReference type="SMART" id="SM00382">
    <property type="entry name" value="AAA"/>
    <property type="match status" value="1"/>
</dbReference>